<dbReference type="InterPro" id="IPR003018">
    <property type="entry name" value="GAF"/>
</dbReference>
<dbReference type="Proteomes" id="UP000734511">
    <property type="component" value="Unassembled WGS sequence"/>
</dbReference>
<dbReference type="SUPFAM" id="SSF55781">
    <property type="entry name" value="GAF domain-like"/>
    <property type="match status" value="1"/>
</dbReference>
<protein>
    <submittedName>
        <fullName evidence="5">SpoIIE family protein phosphatase</fullName>
    </submittedName>
</protein>
<keyword evidence="1" id="KW-0378">Hydrolase</keyword>
<dbReference type="InterPro" id="IPR052016">
    <property type="entry name" value="Bact_Sigma-Reg"/>
</dbReference>
<proteinExistence type="predicted"/>
<feature type="domain" description="GAF" evidence="3">
    <location>
        <begin position="14"/>
        <end position="186"/>
    </location>
</feature>
<keyword evidence="6" id="KW-1185">Reference proteome</keyword>
<dbReference type="Pfam" id="PF07228">
    <property type="entry name" value="SpoIIE"/>
    <property type="match status" value="1"/>
</dbReference>
<accession>A0ABX0ZS83</accession>
<dbReference type="InterPro" id="IPR036457">
    <property type="entry name" value="PPM-type-like_dom_sf"/>
</dbReference>
<evidence type="ECO:0000256" key="1">
    <source>
        <dbReference type="ARBA" id="ARBA00022801"/>
    </source>
</evidence>
<name>A0ABX0ZS83_9ACTN</name>
<evidence type="ECO:0000313" key="6">
    <source>
        <dbReference type="Proteomes" id="UP000734511"/>
    </source>
</evidence>
<organism evidence="5 6">
    <name type="scientific">Actinacidiphila epipremni</name>
    <dbReference type="NCBI Taxonomy" id="2053013"/>
    <lineage>
        <taxon>Bacteria</taxon>
        <taxon>Bacillati</taxon>
        <taxon>Actinomycetota</taxon>
        <taxon>Actinomycetes</taxon>
        <taxon>Kitasatosporales</taxon>
        <taxon>Streptomycetaceae</taxon>
        <taxon>Actinacidiphila</taxon>
    </lineage>
</organism>
<dbReference type="PANTHER" id="PTHR43156">
    <property type="entry name" value="STAGE II SPORULATION PROTEIN E-RELATED"/>
    <property type="match status" value="1"/>
</dbReference>
<dbReference type="SMART" id="SM00331">
    <property type="entry name" value="PP2C_SIG"/>
    <property type="match status" value="1"/>
</dbReference>
<dbReference type="Pfam" id="PF01590">
    <property type="entry name" value="GAF"/>
    <property type="match status" value="1"/>
</dbReference>
<evidence type="ECO:0000259" key="3">
    <source>
        <dbReference type="SMART" id="SM00065"/>
    </source>
</evidence>
<gene>
    <name evidence="5" type="ORF">HCN08_20880</name>
</gene>
<sequence length="421" mass="44697">MDDDAGRALQDALDRLALLSAATAALASTLDADTGMRRVSRTLVPQLGDWCAIHALDGGAVRQVCLVHRDPARLAGPDTAEPQPAAPPTGRGPLARVLRGEGPLLVPRSQFPAPGAGDEPAPYHAFDTGTLLAAPLLVRGEVLGALLLGRGGDRAPFEADHLPLVQDLAHRLGLTLDNARLHHETQRIAERLQRSLLPQVPDIAPLGLAAGYQPSQTTAEVGGDWYDCFVLPQGDTALIIGDVTGHDLQATVTMSQLRNMLRGVACDRQEPAGKILARLDRANHTLYPTTTATCVYALLKGGRRGPWALEWSRAGHPPPLLVEAGGDSRYLDDAGGLPLGVSADISRAEARAPLPPGSTLLLYTDGLVERRGEVLDRGMTRLRRELASRAAEPVETLVEHLLHGMGADADDDIALLALRVP</sequence>
<dbReference type="InterPro" id="IPR001932">
    <property type="entry name" value="PPM-type_phosphatase-like_dom"/>
</dbReference>
<dbReference type="EMBL" id="JAATEJ010000017">
    <property type="protein sequence ID" value="NJP45842.1"/>
    <property type="molecule type" value="Genomic_DNA"/>
</dbReference>
<feature type="domain" description="PPM-type phosphatase" evidence="4">
    <location>
        <begin position="203"/>
        <end position="420"/>
    </location>
</feature>
<feature type="region of interest" description="Disordered" evidence="2">
    <location>
        <begin position="74"/>
        <end position="94"/>
    </location>
</feature>
<dbReference type="PANTHER" id="PTHR43156:SF2">
    <property type="entry name" value="STAGE II SPORULATION PROTEIN E"/>
    <property type="match status" value="1"/>
</dbReference>
<evidence type="ECO:0000313" key="5">
    <source>
        <dbReference type="EMBL" id="NJP45842.1"/>
    </source>
</evidence>
<evidence type="ECO:0000259" key="4">
    <source>
        <dbReference type="SMART" id="SM00331"/>
    </source>
</evidence>
<dbReference type="Gene3D" id="3.30.450.40">
    <property type="match status" value="1"/>
</dbReference>
<evidence type="ECO:0000256" key="2">
    <source>
        <dbReference type="SAM" id="MobiDB-lite"/>
    </source>
</evidence>
<reference evidence="5 6" key="1">
    <citation type="submission" date="2020-03" db="EMBL/GenBank/DDBJ databases">
        <title>WGS of actinomycetes isolated from Thailand.</title>
        <authorList>
            <person name="Thawai C."/>
        </authorList>
    </citation>
    <scope>NUCLEOTIDE SEQUENCE [LARGE SCALE GENOMIC DNA]</scope>
    <source>
        <strain evidence="5 6">PRB2-1</strain>
    </source>
</reference>
<dbReference type="InterPro" id="IPR029016">
    <property type="entry name" value="GAF-like_dom_sf"/>
</dbReference>
<dbReference type="Gene3D" id="3.60.40.10">
    <property type="entry name" value="PPM-type phosphatase domain"/>
    <property type="match status" value="1"/>
</dbReference>
<dbReference type="SMART" id="SM00065">
    <property type="entry name" value="GAF"/>
    <property type="match status" value="1"/>
</dbReference>
<dbReference type="SUPFAM" id="SSF81606">
    <property type="entry name" value="PP2C-like"/>
    <property type="match status" value="1"/>
</dbReference>
<comment type="caution">
    <text evidence="5">The sequence shown here is derived from an EMBL/GenBank/DDBJ whole genome shotgun (WGS) entry which is preliminary data.</text>
</comment>
<dbReference type="RefSeq" id="WP_167984695.1">
    <property type="nucleotide sequence ID" value="NZ_JAATEJ010000017.1"/>
</dbReference>